<proteinExistence type="predicted"/>
<evidence type="ECO:0000256" key="1">
    <source>
        <dbReference type="SAM" id="Coils"/>
    </source>
</evidence>
<organism evidence="3 4">
    <name type="scientific">Mytilus coruscus</name>
    <name type="common">Sea mussel</name>
    <dbReference type="NCBI Taxonomy" id="42192"/>
    <lineage>
        <taxon>Eukaryota</taxon>
        <taxon>Metazoa</taxon>
        <taxon>Spiralia</taxon>
        <taxon>Lophotrochozoa</taxon>
        <taxon>Mollusca</taxon>
        <taxon>Bivalvia</taxon>
        <taxon>Autobranchia</taxon>
        <taxon>Pteriomorphia</taxon>
        <taxon>Mytilida</taxon>
        <taxon>Mytiloidea</taxon>
        <taxon>Mytilidae</taxon>
        <taxon>Mytilinae</taxon>
        <taxon>Mytilus</taxon>
    </lineage>
</organism>
<evidence type="ECO:0000313" key="4">
    <source>
        <dbReference type="Proteomes" id="UP000507470"/>
    </source>
</evidence>
<protein>
    <submittedName>
        <fullName evidence="3">Uncharacterized protein</fullName>
    </submittedName>
</protein>
<gene>
    <name evidence="3" type="ORF">MCOR_53275</name>
</gene>
<sequence>MDNNDLMFLSSTPEEQEDFGDESCPGAVGPAQSSDIELEGELELKVQLLEKKRDALRKHQLREHIRQLEKEATCQYNTSMERKKLIYKLASNSNLNISIDIKGQVSSTLYDKLDEFNSSDVQNEILTTTRLAKPSATTKDLDITLTRCLLVKFSTLCLPDRPLGQAVEAILDYRNKLYGHAREAMMSARGLSD</sequence>
<keyword evidence="1" id="KW-0175">Coiled coil</keyword>
<dbReference type="OrthoDB" id="10610598at2759"/>
<evidence type="ECO:0000256" key="2">
    <source>
        <dbReference type="SAM" id="MobiDB-lite"/>
    </source>
</evidence>
<evidence type="ECO:0000313" key="3">
    <source>
        <dbReference type="EMBL" id="CAC5421124.1"/>
    </source>
</evidence>
<reference evidence="3 4" key="1">
    <citation type="submission" date="2020-06" db="EMBL/GenBank/DDBJ databases">
        <authorList>
            <person name="Li R."/>
            <person name="Bekaert M."/>
        </authorList>
    </citation>
    <scope>NUCLEOTIDE SEQUENCE [LARGE SCALE GENOMIC DNA]</scope>
    <source>
        <strain evidence="4">wild</strain>
    </source>
</reference>
<feature type="coiled-coil region" evidence="1">
    <location>
        <begin position="39"/>
        <end position="71"/>
    </location>
</feature>
<dbReference type="EMBL" id="CACVKT020009209">
    <property type="protein sequence ID" value="CAC5421124.1"/>
    <property type="molecule type" value="Genomic_DNA"/>
</dbReference>
<keyword evidence="4" id="KW-1185">Reference proteome</keyword>
<feature type="region of interest" description="Disordered" evidence="2">
    <location>
        <begin position="1"/>
        <end position="33"/>
    </location>
</feature>
<name>A0A6J8EKK3_MYTCO</name>
<feature type="compositionally biased region" description="Polar residues" evidence="2">
    <location>
        <begin position="1"/>
        <end position="13"/>
    </location>
</feature>
<dbReference type="AlphaFoldDB" id="A0A6J8EKK3"/>
<dbReference type="Proteomes" id="UP000507470">
    <property type="component" value="Unassembled WGS sequence"/>
</dbReference>
<accession>A0A6J8EKK3</accession>